<dbReference type="AlphaFoldDB" id="A0AAW1FIA6"/>
<dbReference type="EMBL" id="JBCEZU010000067">
    <property type="protein sequence ID" value="KAK9534162.1"/>
    <property type="molecule type" value="Genomic_DNA"/>
</dbReference>
<keyword evidence="2" id="KW-0732">Signal</keyword>
<evidence type="ECO:0000256" key="1">
    <source>
        <dbReference type="SAM" id="MobiDB-lite"/>
    </source>
</evidence>
<keyword evidence="4" id="KW-1185">Reference proteome</keyword>
<evidence type="ECO:0000313" key="4">
    <source>
        <dbReference type="Proteomes" id="UP001488805"/>
    </source>
</evidence>
<feature type="compositionally biased region" description="Basic and acidic residues" evidence="1">
    <location>
        <begin position="79"/>
        <end position="90"/>
    </location>
</feature>
<reference evidence="3 4" key="1">
    <citation type="journal article" date="2024" name="Genome Biol. Evol.">
        <title>Chromosome-level genome assembly of the viviparous eelpout Zoarces viviparus.</title>
        <authorList>
            <person name="Fuhrmann N."/>
            <person name="Brasseur M.V."/>
            <person name="Bakowski C.E."/>
            <person name="Podsiadlowski L."/>
            <person name="Prost S."/>
            <person name="Krehenwinkel H."/>
            <person name="Mayer C."/>
        </authorList>
    </citation>
    <scope>NUCLEOTIDE SEQUENCE [LARGE SCALE GENOMIC DNA]</scope>
    <source>
        <strain evidence="3">NO-MEL_2022_Ind0_liver</strain>
    </source>
</reference>
<feature type="chain" id="PRO_5043710412" description="Secreted protein" evidence="2">
    <location>
        <begin position="17"/>
        <end position="116"/>
    </location>
</feature>
<protein>
    <recommendedName>
        <fullName evidence="5">Secreted protein</fullName>
    </recommendedName>
</protein>
<proteinExistence type="predicted"/>
<feature type="signal peptide" evidence="2">
    <location>
        <begin position="1"/>
        <end position="16"/>
    </location>
</feature>
<gene>
    <name evidence="3" type="ORF">VZT92_009227</name>
</gene>
<evidence type="ECO:0008006" key="5">
    <source>
        <dbReference type="Google" id="ProtNLM"/>
    </source>
</evidence>
<sequence length="116" mass="12829">MLVSLWVLIRAAVAPSSPPPHVLVVAGAYRARQPDRSFSSEPGRPGGRITRLTPNFQHGIVVPGSALRQMDISREKVSFPRAKPTRERRAATSLRKPGNVHFQPVCHSVQHKMTAY</sequence>
<name>A0AAW1FIA6_ZOAVI</name>
<feature type="region of interest" description="Disordered" evidence="1">
    <location>
        <begin position="79"/>
        <end position="100"/>
    </location>
</feature>
<organism evidence="3 4">
    <name type="scientific">Zoarces viviparus</name>
    <name type="common">Viviparous eelpout</name>
    <name type="synonym">Blennius viviparus</name>
    <dbReference type="NCBI Taxonomy" id="48416"/>
    <lineage>
        <taxon>Eukaryota</taxon>
        <taxon>Metazoa</taxon>
        <taxon>Chordata</taxon>
        <taxon>Craniata</taxon>
        <taxon>Vertebrata</taxon>
        <taxon>Euteleostomi</taxon>
        <taxon>Actinopterygii</taxon>
        <taxon>Neopterygii</taxon>
        <taxon>Teleostei</taxon>
        <taxon>Neoteleostei</taxon>
        <taxon>Acanthomorphata</taxon>
        <taxon>Eupercaria</taxon>
        <taxon>Perciformes</taxon>
        <taxon>Cottioidei</taxon>
        <taxon>Zoarcales</taxon>
        <taxon>Zoarcidae</taxon>
        <taxon>Zoarcinae</taxon>
        <taxon>Zoarces</taxon>
    </lineage>
</organism>
<comment type="caution">
    <text evidence="3">The sequence shown here is derived from an EMBL/GenBank/DDBJ whole genome shotgun (WGS) entry which is preliminary data.</text>
</comment>
<evidence type="ECO:0000256" key="2">
    <source>
        <dbReference type="SAM" id="SignalP"/>
    </source>
</evidence>
<dbReference type="Proteomes" id="UP001488805">
    <property type="component" value="Unassembled WGS sequence"/>
</dbReference>
<evidence type="ECO:0000313" key="3">
    <source>
        <dbReference type="EMBL" id="KAK9534162.1"/>
    </source>
</evidence>
<accession>A0AAW1FIA6</accession>